<name>A0A2P2NM07_RHIMU</name>
<dbReference type="AlphaFoldDB" id="A0A2P2NM07"/>
<protein>
    <submittedName>
        <fullName evidence="1">Uncharacterized protein</fullName>
    </submittedName>
</protein>
<reference evidence="1" key="1">
    <citation type="submission" date="2018-02" db="EMBL/GenBank/DDBJ databases">
        <title>Rhizophora mucronata_Transcriptome.</title>
        <authorList>
            <person name="Meera S.P."/>
            <person name="Sreeshan A."/>
            <person name="Augustine A."/>
        </authorList>
    </citation>
    <scope>NUCLEOTIDE SEQUENCE</scope>
    <source>
        <tissue evidence="1">Leaf</tissue>
    </source>
</reference>
<sequence length="89" mass="10422">MPETCEQNCAKNTVLASKQTISTSYTTLLYSKIICQQNNPIPSKEFFQMWQTAAQVRLFRDSDNSGPEEFIDFNLINFRIHHISDIEFW</sequence>
<proteinExistence type="predicted"/>
<dbReference type="EMBL" id="GGEC01062936">
    <property type="protein sequence ID" value="MBX43420.1"/>
    <property type="molecule type" value="Transcribed_RNA"/>
</dbReference>
<accession>A0A2P2NM07</accession>
<organism evidence="1">
    <name type="scientific">Rhizophora mucronata</name>
    <name type="common">Asiatic mangrove</name>
    <dbReference type="NCBI Taxonomy" id="61149"/>
    <lineage>
        <taxon>Eukaryota</taxon>
        <taxon>Viridiplantae</taxon>
        <taxon>Streptophyta</taxon>
        <taxon>Embryophyta</taxon>
        <taxon>Tracheophyta</taxon>
        <taxon>Spermatophyta</taxon>
        <taxon>Magnoliopsida</taxon>
        <taxon>eudicotyledons</taxon>
        <taxon>Gunneridae</taxon>
        <taxon>Pentapetalae</taxon>
        <taxon>rosids</taxon>
        <taxon>fabids</taxon>
        <taxon>Malpighiales</taxon>
        <taxon>Rhizophoraceae</taxon>
        <taxon>Rhizophora</taxon>
    </lineage>
</organism>
<evidence type="ECO:0000313" key="1">
    <source>
        <dbReference type="EMBL" id="MBX43420.1"/>
    </source>
</evidence>